<sequence length="684" mass="76954">MKNMEQLFPGVARLAFGTPESDTPSKQVYVRAPRGEALAALPAAAAPFDAGQIRFSVSTRGCRLELPLSPGEDIYGFGLNLKRLRHTGRKRTLRVNSDPAVDTGDSHAPCPLYFSTAGYGVLVDTARYATFYCGGNELLNARKQTDEAGGIRLTEAELYAGKEGVSAPMVVDIPAAQGVEIYLFSGPALLDAVRRYVLFCGGGAFPPEWGLGCQYRACGAFEAGEALSLAAELREKHIPCDVFGLEPGWQSHAYSCTFSWSPERFPEPEALVNRLREQHFRINLWEHAFTHPDAPFYEELRPYSGDFKVWNGLVPDFTLAPARETFRRHHAERLTRRGIDAFKLDECDNSDFISSPWSFPECSRFPSGHDGETMHSMFGTHYMNVVDGACRDAGVRTYGLVRNAHAFAPPQPFVLYSDLYDHAEFIRGVTTSGFSGLLWTPEFRHAASPEDYIRRLQTMVLSPLMLLNIWMMPNPPWRQLVRERNVRNEFYPPEEQAHLEVLTRETLQLRMRFLPYLYAAFAAYRFEGTPPFRALAMDYPEDERLRDVDFAWLAGERLLVAPFRAGMTELVLPLPPGVWRDFHTGERHEAEVRLAPAIGELPILVKENSVIPLADPVEYIEDGMQHRLTLRVYGSAPEPARLFADDGFSFGYENEAPAWGEVRADGSMSESAKRRYAVKAVERF</sequence>
<comment type="similarity">
    <text evidence="1 2">Belongs to the glycosyl hydrolase 31 family.</text>
</comment>
<dbReference type="GO" id="GO:0005975">
    <property type="term" value="P:carbohydrate metabolic process"/>
    <property type="evidence" value="ECO:0007669"/>
    <property type="project" value="InterPro"/>
</dbReference>
<dbReference type="SUPFAM" id="SSF51445">
    <property type="entry name" value="(Trans)glycosidases"/>
    <property type="match status" value="1"/>
</dbReference>
<dbReference type="InterPro" id="IPR048395">
    <property type="entry name" value="Glyco_hydro_31_C"/>
</dbReference>
<dbReference type="GO" id="GO:0030246">
    <property type="term" value="F:carbohydrate binding"/>
    <property type="evidence" value="ECO:0007669"/>
    <property type="project" value="InterPro"/>
</dbReference>
<feature type="domain" description="Glycoside hydrolase family 31 TIM barrel" evidence="3">
    <location>
        <begin position="204"/>
        <end position="519"/>
    </location>
</feature>
<dbReference type="GO" id="GO:0004553">
    <property type="term" value="F:hydrolase activity, hydrolyzing O-glycosyl compounds"/>
    <property type="evidence" value="ECO:0007669"/>
    <property type="project" value="InterPro"/>
</dbReference>
<evidence type="ECO:0000313" key="6">
    <source>
        <dbReference type="Proteomes" id="UP000435649"/>
    </source>
</evidence>
<keyword evidence="2 5" id="KW-0378">Hydrolase</keyword>
<dbReference type="Gene3D" id="3.20.20.80">
    <property type="entry name" value="Glycosidases"/>
    <property type="match status" value="1"/>
</dbReference>
<dbReference type="Pfam" id="PF01055">
    <property type="entry name" value="Glyco_hydro_31_2nd"/>
    <property type="match status" value="1"/>
</dbReference>
<dbReference type="SUPFAM" id="SSF74650">
    <property type="entry name" value="Galactose mutarotase-like"/>
    <property type="match status" value="1"/>
</dbReference>
<reference evidence="5 6" key="1">
    <citation type="submission" date="2019-08" db="EMBL/GenBank/DDBJ databases">
        <title>In-depth cultivation of the pig gut microbiome towards novel bacterial diversity and tailored functional studies.</title>
        <authorList>
            <person name="Wylensek D."/>
            <person name="Hitch T.C.A."/>
            <person name="Clavel T."/>
        </authorList>
    </citation>
    <scope>NUCLEOTIDE SEQUENCE [LARGE SCALE GENOMIC DNA]</scope>
    <source>
        <strain evidence="5 6">BBE-744-WT-12</strain>
    </source>
</reference>
<gene>
    <name evidence="5" type="ORF">FYJ85_19280</name>
</gene>
<proteinExistence type="inferred from homology"/>
<evidence type="ECO:0000259" key="4">
    <source>
        <dbReference type="Pfam" id="PF21365"/>
    </source>
</evidence>
<dbReference type="InterPro" id="IPR017853">
    <property type="entry name" value="GH"/>
</dbReference>
<evidence type="ECO:0000259" key="3">
    <source>
        <dbReference type="Pfam" id="PF01055"/>
    </source>
</evidence>
<evidence type="ECO:0000256" key="1">
    <source>
        <dbReference type="ARBA" id="ARBA00007806"/>
    </source>
</evidence>
<comment type="caution">
    <text evidence="5">The sequence shown here is derived from an EMBL/GenBank/DDBJ whole genome shotgun (WGS) entry which is preliminary data.</text>
</comment>
<evidence type="ECO:0000256" key="2">
    <source>
        <dbReference type="RuleBase" id="RU361185"/>
    </source>
</evidence>
<dbReference type="CDD" id="cd14752">
    <property type="entry name" value="GH31_N"/>
    <property type="match status" value="1"/>
</dbReference>
<dbReference type="AlphaFoldDB" id="A0A844G740"/>
<protein>
    <submittedName>
        <fullName evidence="5">Glycoside hydrolase</fullName>
    </submittedName>
</protein>
<dbReference type="InterPro" id="IPR000322">
    <property type="entry name" value="Glyco_hydro_31_TIM"/>
</dbReference>
<accession>A0A844G740</accession>
<dbReference type="Gene3D" id="2.60.40.1760">
    <property type="entry name" value="glycosyl hydrolase (family 31)"/>
    <property type="match status" value="1"/>
</dbReference>
<dbReference type="PANTHER" id="PTHR22762:SF144">
    <property type="entry name" value="ALPHA-XYLOSIDASE"/>
    <property type="match status" value="1"/>
</dbReference>
<keyword evidence="2" id="KW-0326">Glycosidase</keyword>
<dbReference type="CDD" id="cd06592">
    <property type="entry name" value="GH31_NET37"/>
    <property type="match status" value="1"/>
</dbReference>
<dbReference type="InterPro" id="IPR011013">
    <property type="entry name" value="Gal_mutarotase_sf_dom"/>
</dbReference>
<feature type="domain" description="Glycosyl hydrolase family 31 C-terminal" evidence="4">
    <location>
        <begin position="528"/>
        <end position="611"/>
    </location>
</feature>
<dbReference type="Proteomes" id="UP000435649">
    <property type="component" value="Unassembled WGS sequence"/>
</dbReference>
<name>A0A844G740_9BACT</name>
<keyword evidence="6" id="KW-1185">Reference proteome</keyword>
<dbReference type="PANTHER" id="PTHR22762">
    <property type="entry name" value="ALPHA-GLUCOSIDASE"/>
    <property type="match status" value="1"/>
</dbReference>
<dbReference type="Gene3D" id="2.60.40.1180">
    <property type="entry name" value="Golgi alpha-mannosidase II"/>
    <property type="match status" value="1"/>
</dbReference>
<dbReference type="SUPFAM" id="SSF51011">
    <property type="entry name" value="Glycosyl hydrolase domain"/>
    <property type="match status" value="1"/>
</dbReference>
<dbReference type="EMBL" id="VUNS01000030">
    <property type="protein sequence ID" value="MST99176.1"/>
    <property type="molecule type" value="Genomic_DNA"/>
</dbReference>
<evidence type="ECO:0000313" key="5">
    <source>
        <dbReference type="EMBL" id="MST99176.1"/>
    </source>
</evidence>
<dbReference type="Pfam" id="PF21365">
    <property type="entry name" value="Glyco_hydro_31_3rd"/>
    <property type="match status" value="1"/>
</dbReference>
<organism evidence="5 6">
    <name type="scientific">Victivallis lenta</name>
    <dbReference type="NCBI Taxonomy" id="2606640"/>
    <lineage>
        <taxon>Bacteria</taxon>
        <taxon>Pseudomonadati</taxon>
        <taxon>Lentisphaerota</taxon>
        <taxon>Lentisphaeria</taxon>
        <taxon>Victivallales</taxon>
        <taxon>Victivallaceae</taxon>
        <taxon>Victivallis</taxon>
    </lineage>
</organism>
<dbReference type="InterPro" id="IPR013780">
    <property type="entry name" value="Glyco_hydro_b"/>
</dbReference>